<sequence length="154" mass="16543">MDDDADPSTRPKNSPSPSSAPITSSGPATAPTQSPNPIVQPTIHTVQPFQMMPGSFPFLTTPIGPPMYRPSSQEGSQEGPSGSSSFYQTPSPYGFQTPSPMAMQTPPHSLLYQGGSSSQHRQPDPLPDELESPPEQPQPLPKAGQRRNPARNRR</sequence>
<proteinExistence type="predicted"/>
<keyword evidence="2" id="KW-1185">Reference proteome</keyword>
<reference evidence="3" key="2">
    <citation type="submission" date="2025-08" db="UniProtKB">
        <authorList>
            <consortium name="RefSeq"/>
        </authorList>
    </citation>
    <scope>IDENTIFICATION</scope>
</reference>
<reference evidence="2" key="1">
    <citation type="journal article" date="2020" name="Nat. Genet.">
        <title>Genomic diversifications of five Gossypium allopolyploid species and their impact on cotton improvement.</title>
        <authorList>
            <person name="Chen Z.J."/>
            <person name="Sreedasyam A."/>
            <person name="Ando A."/>
            <person name="Song Q."/>
            <person name="De Santiago L.M."/>
            <person name="Hulse-Kemp A.M."/>
            <person name="Ding M."/>
            <person name="Ye W."/>
            <person name="Kirkbride R.C."/>
            <person name="Jenkins J."/>
            <person name="Plott C."/>
            <person name="Lovell J."/>
            <person name="Lin Y.M."/>
            <person name="Vaughn R."/>
            <person name="Liu B."/>
            <person name="Simpson S."/>
            <person name="Scheffler B.E."/>
            <person name="Wen L."/>
            <person name="Saski C.A."/>
            <person name="Grover C.E."/>
            <person name="Hu G."/>
            <person name="Conover J.L."/>
            <person name="Carlson J.W."/>
            <person name="Shu S."/>
            <person name="Boston L.B."/>
            <person name="Williams M."/>
            <person name="Peterson D.G."/>
            <person name="McGee K."/>
            <person name="Jones D.C."/>
            <person name="Wendel J.F."/>
            <person name="Stelly D.M."/>
            <person name="Grimwood J."/>
            <person name="Schmutz J."/>
        </authorList>
    </citation>
    <scope>NUCLEOTIDE SEQUENCE [LARGE SCALE GENOMIC DNA]</scope>
    <source>
        <strain evidence="2">cv. TM-1</strain>
    </source>
</reference>
<evidence type="ECO:0000313" key="2">
    <source>
        <dbReference type="Proteomes" id="UP000818029"/>
    </source>
</evidence>
<feature type="compositionally biased region" description="Low complexity" evidence="1">
    <location>
        <begin position="70"/>
        <end position="85"/>
    </location>
</feature>
<feature type="region of interest" description="Disordered" evidence="1">
    <location>
        <begin position="1"/>
        <end position="154"/>
    </location>
</feature>
<dbReference type="GeneID" id="107956563"/>
<dbReference type="Proteomes" id="UP000818029">
    <property type="component" value="Chromosome D07"/>
</dbReference>
<feature type="compositionally biased region" description="Low complexity" evidence="1">
    <location>
        <begin position="15"/>
        <end position="32"/>
    </location>
</feature>
<evidence type="ECO:0000256" key="1">
    <source>
        <dbReference type="SAM" id="MobiDB-lite"/>
    </source>
</evidence>
<feature type="compositionally biased region" description="Basic residues" evidence="1">
    <location>
        <begin position="144"/>
        <end position="154"/>
    </location>
</feature>
<gene>
    <name evidence="3" type="primary">LOC107956563</name>
</gene>
<organism evidence="2 3">
    <name type="scientific">Gossypium hirsutum</name>
    <name type="common">Upland cotton</name>
    <name type="synonym">Gossypium mexicanum</name>
    <dbReference type="NCBI Taxonomy" id="3635"/>
    <lineage>
        <taxon>Eukaryota</taxon>
        <taxon>Viridiplantae</taxon>
        <taxon>Streptophyta</taxon>
        <taxon>Embryophyta</taxon>
        <taxon>Tracheophyta</taxon>
        <taxon>Spermatophyta</taxon>
        <taxon>Magnoliopsida</taxon>
        <taxon>eudicotyledons</taxon>
        <taxon>Gunneridae</taxon>
        <taxon>Pentapetalae</taxon>
        <taxon>rosids</taxon>
        <taxon>malvids</taxon>
        <taxon>Malvales</taxon>
        <taxon>Malvaceae</taxon>
        <taxon>Malvoideae</taxon>
        <taxon>Gossypium</taxon>
    </lineage>
</organism>
<feature type="compositionally biased region" description="Polar residues" evidence="1">
    <location>
        <begin position="33"/>
        <end position="48"/>
    </location>
</feature>
<accession>A0ABM3AE86</accession>
<feature type="compositionally biased region" description="Polar residues" evidence="1">
    <location>
        <begin position="86"/>
        <end position="99"/>
    </location>
</feature>
<name>A0ABM3AE86_GOSHI</name>
<dbReference type="RefSeq" id="XP_040953155.1">
    <property type="nucleotide sequence ID" value="XM_041097221.1"/>
</dbReference>
<protein>
    <submittedName>
        <fullName evidence="3">Uncharacterized protein</fullName>
    </submittedName>
</protein>
<evidence type="ECO:0000313" key="3">
    <source>
        <dbReference type="RefSeq" id="XP_040953155.1"/>
    </source>
</evidence>